<sequence>MDRGVQGALGSSCELEVRSLSLGSLPAEQWDALVNDGYPFVRHAFLHALEESGAVGGESGWLPRHLGIWRGERLVAALPCFEKHHSFGEYVFDWQWADAWERAGGEYYPKLVSAVPFTPATGPRLLHAVGESRLALVEALLPWLESPRVSGWHLLFPSEAESQRWRAAWPALALRYGVQYHWHDRGYRDFEGFLATFTAKRRKEVRRERRKVGEQGLTLHRLCGAEIDEAALEHFYRCYQITYLEHGQRGYLPLAFFVLLVQRMPEALMLVQVRHHGVPVACSLFFQGGDTLYGRYWGSEVHADCLHFEACYYQGIDYCLTQGLEHFDPGTQGEHKIPRGFEPLLTYSLHWLAAPSLRYAVETFLTDERALTIARRDAAGELLPFRRDQA</sequence>
<proteinExistence type="predicted"/>
<evidence type="ECO:0000313" key="2">
    <source>
        <dbReference type="Proteomes" id="UP000077875"/>
    </source>
</evidence>
<dbReference type="KEGG" id="haa:A5892_17585"/>
<dbReference type="Proteomes" id="UP000077875">
    <property type="component" value="Chromosome"/>
</dbReference>
<dbReference type="Gene3D" id="3.40.630.30">
    <property type="match status" value="1"/>
</dbReference>
<dbReference type="SUPFAM" id="SSF55729">
    <property type="entry name" value="Acyl-CoA N-acyltransferases (Nat)"/>
    <property type="match status" value="1"/>
</dbReference>
<organism evidence="1 2">
    <name type="scientific">Halotalea alkalilenta</name>
    <dbReference type="NCBI Taxonomy" id="376489"/>
    <lineage>
        <taxon>Bacteria</taxon>
        <taxon>Pseudomonadati</taxon>
        <taxon>Pseudomonadota</taxon>
        <taxon>Gammaproteobacteria</taxon>
        <taxon>Oceanospirillales</taxon>
        <taxon>Halomonadaceae</taxon>
        <taxon>Halotalea</taxon>
    </lineage>
</organism>
<dbReference type="Pfam" id="PF04339">
    <property type="entry name" value="FemAB_like"/>
    <property type="match status" value="1"/>
</dbReference>
<dbReference type="InterPro" id="IPR016181">
    <property type="entry name" value="Acyl_CoA_acyltransferase"/>
</dbReference>
<dbReference type="STRING" id="376489.A5892_17585"/>
<evidence type="ECO:0008006" key="3">
    <source>
        <dbReference type="Google" id="ProtNLM"/>
    </source>
</evidence>
<evidence type="ECO:0000313" key="1">
    <source>
        <dbReference type="EMBL" id="ANF59052.1"/>
    </source>
</evidence>
<protein>
    <recommendedName>
        <fullName evidence="3">GNAT family N-acetyltransferase</fullName>
    </recommendedName>
</protein>
<gene>
    <name evidence="1" type="ORF">A5892_17585</name>
</gene>
<dbReference type="PANTHER" id="PTHR47017">
    <property type="entry name" value="ACYL-COA"/>
    <property type="match status" value="1"/>
</dbReference>
<dbReference type="InterPro" id="IPR007434">
    <property type="entry name" value="FemAB-like"/>
</dbReference>
<dbReference type="RefSeq" id="WP_064123901.1">
    <property type="nucleotide sequence ID" value="NZ_CP015243.1"/>
</dbReference>
<dbReference type="AlphaFoldDB" id="A0A172YIQ4"/>
<dbReference type="PANTHER" id="PTHR47017:SF1">
    <property type="entry name" value="ACYL-COA"/>
    <property type="match status" value="1"/>
</dbReference>
<dbReference type="EMBL" id="CP015243">
    <property type="protein sequence ID" value="ANF59052.1"/>
    <property type="molecule type" value="Genomic_DNA"/>
</dbReference>
<name>A0A172YIQ4_9GAMM</name>
<accession>A0A172YIQ4</accession>
<keyword evidence="2" id="KW-1185">Reference proteome</keyword>
<reference evidence="1 2" key="1">
    <citation type="submission" date="2016-04" db="EMBL/GenBank/DDBJ databases">
        <title>Complete Genome Sequence of Halotalea alkalilenta IHB B 13600.</title>
        <authorList>
            <person name="Swarnkar M.K."/>
            <person name="Sharma A."/>
            <person name="Kaushal K."/>
            <person name="Soni R."/>
            <person name="Rana S."/>
            <person name="Singh A.K."/>
            <person name="Gulati A."/>
        </authorList>
    </citation>
    <scope>NUCLEOTIDE SEQUENCE [LARGE SCALE GENOMIC DNA]</scope>
    <source>
        <strain evidence="1 2">IHB B 13600</strain>
    </source>
</reference>